<feature type="region of interest" description="Disordered" evidence="1">
    <location>
        <begin position="69"/>
        <end position="88"/>
    </location>
</feature>
<gene>
    <name evidence="3" type="ORF">GCN75_25880</name>
</gene>
<evidence type="ECO:0000313" key="3">
    <source>
        <dbReference type="EMBL" id="KAB8059788.1"/>
    </source>
</evidence>
<name>A0A6I1HYM9_9BURK</name>
<dbReference type="AlphaFoldDB" id="A0A6I1HYM9"/>
<dbReference type="Pfam" id="PF19806">
    <property type="entry name" value="DUF6289"/>
    <property type="match status" value="1"/>
</dbReference>
<dbReference type="Proteomes" id="UP000468717">
    <property type="component" value="Unassembled WGS sequence"/>
</dbReference>
<comment type="caution">
    <text evidence="3">The sequence shown here is derived from an EMBL/GenBank/DDBJ whole genome shotgun (WGS) entry which is preliminary data.</text>
</comment>
<evidence type="ECO:0000256" key="2">
    <source>
        <dbReference type="SAM" id="SignalP"/>
    </source>
</evidence>
<reference evidence="3 4" key="1">
    <citation type="submission" date="2019-10" db="EMBL/GenBank/DDBJ databases">
        <title>Three novel species isolated from a subtropical stream in China.</title>
        <authorList>
            <person name="Lu H."/>
        </authorList>
    </citation>
    <scope>NUCLEOTIDE SEQUENCE [LARGE SCALE GENOMIC DNA]</scope>
    <source>
        <strain evidence="3 4">FT13W</strain>
    </source>
</reference>
<dbReference type="EMBL" id="WFLI01000047">
    <property type="protein sequence ID" value="KAB8059788.1"/>
    <property type="molecule type" value="Genomic_DNA"/>
</dbReference>
<organism evidence="3 4">
    <name type="scientific">Janthinobacterium violaceinigrum</name>
    <dbReference type="NCBI Taxonomy" id="2654252"/>
    <lineage>
        <taxon>Bacteria</taxon>
        <taxon>Pseudomonadati</taxon>
        <taxon>Pseudomonadota</taxon>
        <taxon>Betaproteobacteria</taxon>
        <taxon>Burkholderiales</taxon>
        <taxon>Oxalobacteraceae</taxon>
        <taxon>Janthinobacterium</taxon>
    </lineage>
</organism>
<accession>A0A6I1HYM9</accession>
<protein>
    <submittedName>
        <fullName evidence="3">Uncharacterized protein</fullName>
    </submittedName>
</protein>
<keyword evidence="2" id="KW-0732">Signal</keyword>
<feature type="chain" id="PRO_5026226867" evidence="2">
    <location>
        <begin position="25"/>
        <end position="88"/>
    </location>
</feature>
<keyword evidence="4" id="KW-1185">Reference proteome</keyword>
<feature type="signal peptide" evidence="2">
    <location>
        <begin position="1"/>
        <end position="24"/>
    </location>
</feature>
<evidence type="ECO:0000313" key="4">
    <source>
        <dbReference type="Proteomes" id="UP000468717"/>
    </source>
</evidence>
<dbReference type="InterPro" id="IPR046256">
    <property type="entry name" value="DUF6289"/>
</dbReference>
<evidence type="ECO:0000256" key="1">
    <source>
        <dbReference type="SAM" id="MobiDB-lite"/>
    </source>
</evidence>
<proteinExistence type="predicted"/>
<sequence length="88" mass="9673">MKTKKKIAFAATLATLLIAAAAYARPMYSITYSYYSDPSYSDHVGGAEFTCSGRMIYWGEQTPYRLEDMQMPCSSTGPELPGTGHGYP</sequence>
<dbReference type="RefSeq" id="WP_152284917.1">
    <property type="nucleotide sequence ID" value="NZ_WFLI01000047.1"/>
</dbReference>